<dbReference type="InterPro" id="IPR008978">
    <property type="entry name" value="HSP20-like_chaperone"/>
</dbReference>
<evidence type="ECO:0000256" key="1">
    <source>
        <dbReference type="PROSITE-ProRule" id="PRU00285"/>
    </source>
</evidence>
<organism evidence="4 5">
    <name type="scientific">Candidatus Pseudoramibacter fermentans</name>
    <dbReference type="NCBI Taxonomy" id="2594427"/>
    <lineage>
        <taxon>Bacteria</taxon>
        <taxon>Bacillati</taxon>
        <taxon>Bacillota</taxon>
        <taxon>Clostridia</taxon>
        <taxon>Eubacteriales</taxon>
        <taxon>Eubacteriaceae</taxon>
        <taxon>Pseudoramibacter</taxon>
    </lineage>
</organism>
<evidence type="ECO:0000313" key="5">
    <source>
        <dbReference type="Proteomes" id="UP000473648"/>
    </source>
</evidence>
<dbReference type="InterPro" id="IPR031107">
    <property type="entry name" value="Small_HSP"/>
</dbReference>
<reference evidence="4" key="1">
    <citation type="journal article" date="2020" name="Appl. Environ. Microbiol.">
        <title>Medium-Chain Fatty Acid Synthesis by 'Candidatus Weimeria bifida' gen. nov., sp. nov., and 'Candidatus Pseudoramibacter fermentans' sp. nov.</title>
        <authorList>
            <person name="Scarborough M.J."/>
            <person name="Myers K.S."/>
            <person name="Donohue T.J."/>
            <person name="Noguera D.R."/>
        </authorList>
    </citation>
    <scope>NUCLEOTIDE SEQUENCE</scope>
    <source>
        <strain evidence="4">EUB1.1</strain>
    </source>
</reference>
<dbReference type="EMBL" id="VOGB01000005">
    <property type="protein sequence ID" value="MQM73561.1"/>
    <property type="molecule type" value="Genomic_DNA"/>
</dbReference>
<proteinExistence type="inferred from homology"/>
<dbReference type="Proteomes" id="UP000473648">
    <property type="component" value="Unassembled WGS sequence"/>
</dbReference>
<dbReference type="PROSITE" id="PS01031">
    <property type="entry name" value="SHSP"/>
    <property type="match status" value="1"/>
</dbReference>
<dbReference type="Gene3D" id="2.60.40.790">
    <property type="match status" value="1"/>
</dbReference>
<name>A0A6L5GTF7_9FIRM</name>
<dbReference type="PANTHER" id="PTHR11527">
    <property type="entry name" value="HEAT-SHOCK PROTEIN 20 FAMILY MEMBER"/>
    <property type="match status" value="1"/>
</dbReference>
<evidence type="ECO:0000313" key="4">
    <source>
        <dbReference type="EMBL" id="MQM73561.1"/>
    </source>
</evidence>
<comment type="caution">
    <text evidence="4">The sequence shown here is derived from an EMBL/GenBank/DDBJ whole genome shotgun (WGS) entry which is preliminary data.</text>
</comment>
<dbReference type="AlphaFoldDB" id="A0A6L5GTF7"/>
<comment type="similarity">
    <text evidence="1 2">Belongs to the small heat shock protein (HSP20) family.</text>
</comment>
<keyword evidence="5" id="KW-1185">Reference proteome</keyword>
<dbReference type="SUPFAM" id="SSF49764">
    <property type="entry name" value="HSP20-like chaperones"/>
    <property type="match status" value="1"/>
</dbReference>
<evidence type="ECO:0000256" key="2">
    <source>
        <dbReference type="RuleBase" id="RU003616"/>
    </source>
</evidence>
<accession>A0A6L5GTF7</accession>
<dbReference type="CDD" id="cd06471">
    <property type="entry name" value="ACD_LpsHSP_like"/>
    <property type="match status" value="1"/>
</dbReference>
<evidence type="ECO:0000259" key="3">
    <source>
        <dbReference type="PROSITE" id="PS01031"/>
    </source>
</evidence>
<sequence>MMLPSTFGENLFDSLFDTAFDRKFFGNGNTSRANVMKTDVKESDDAYTVDIELPGFKKEDVSVRFENGTLTVTATKADSSDQKDEKGAYVRRERYSGSCSRSFYVGDDIKKNDINAKMTDGILTLTIPKKGKEEIEASKLIQID</sequence>
<gene>
    <name evidence="4" type="ORF">FRC53_09150</name>
</gene>
<dbReference type="Pfam" id="PF00011">
    <property type="entry name" value="HSP20"/>
    <property type="match status" value="1"/>
</dbReference>
<protein>
    <submittedName>
        <fullName evidence="4">Hsp20/alpha crystallin family protein</fullName>
    </submittedName>
</protein>
<dbReference type="InterPro" id="IPR002068">
    <property type="entry name" value="A-crystallin/Hsp20_dom"/>
</dbReference>
<feature type="domain" description="SHSP" evidence="3">
    <location>
        <begin position="29"/>
        <end position="144"/>
    </location>
</feature>